<name>A0A448X3Q2_9PLAT</name>
<accession>A0A448X3Q2</accession>
<comment type="caution">
    <text evidence="2">The sequence shown here is derived from an EMBL/GenBank/DDBJ whole genome shotgun (WGS) entry which is preliminary data.</text>
</comment>
<protein>
    <submittedName>
        <fullName evidence="2">Uncharacterized protein</fullName>
    </submittedName>
</protein>
<evidence type="ECO:0000256" key="1">
    <source>
        <dbReference type="SAM" id="MobiDB-lite"/>
    </source>
</evidence>
<reference evidence="2" key="1">
    <citation type="submission" date="2018-11" db="EMBL/GenBank/DDBJ databases">
        <authorList>
            <consortium name="Pathogen Informatics"/>
        </authorList>
    </citation>
    <scope>NUCLEOTIDE SEQUENCE</scope>
</reference>
<dbReference type="AlphaFoldDB" id="A0A448X3Q2"/>
<keyword evidence="3" id="KW-1185">Reference proteome</keyword>
<sequence length="409" mass="44648">HLISSHLISSHLISSHLTSPHFTSSQLAPANLICPHFTSLQLFPFLSRCFFPPKPSCPVFVGRFGYLPLPDLAGLSCLSDTSLLASPVPSSITFGQPVALTSPTGSRSPSSPNNLAGVRMRLKPRGAQFTGLTTLIAPPQDMCYYTYTAPLWTFRIRKEVSPHFATSLNAHLLSLALTLFLLLTCPHLSISLTLSLSSLLTVDPAQREADGSDPTGSHLLPDHQRPPRGQHRPSPTDRSGQAASSAWPHLQPVPTPNASGPRAHVPPDVIWPSLTRLPNGLEQRPCLFILSLPSTSYLSLFPSLPLSLSLSFSHTHTRTFTFCICSLGDGHAYETAREAVDKPNHLKKAVVEEALNFPFYFGRFYPVQVSRETTLCLHLTDNLNAYSPRPQVVHSLESKNAGLLGRHSD</sequence>
<evidence type="ECO:0000313" key="2">
    <source>
        <dbReference type="EMBL" id="VEL27268.1"/>
    </source>
</evidence>
<proteinExistence type="predicted"/>
<feature type="non-terminal residue" evidence="2">
    <location>
        <position position="409"/>
    </location>
</feature>
<dbReference type="EMBL" id="CAAALY010086017">
    <property type="protein sequence ID" value="VEL27268.1"/>
    <property type="molecule type" value="Genomic_DNA"/>
</dbReference>
<evidence type="ECO:0000313" key="3">
    <source>
        <dbReference type="Proteomes" id="UP000784294"/>
    </source>
</evidence>
<dbReference type="Proteomes" id="UP000784294">
    <property type="component" value="Unassembled WGS sequence"/>
</dbReference>
<feature type="region of interest" description="Disordered" evidence="1">
    <location>
        <begin position="206"/>
        <end position="264"/>
    </location>
</feature>
<gene>
    <name evidence="2" type="ORF">PXEA_LOCUS20708</name>
</gene>
<organism evidence="2 3">
    <name type="scientific">Protopolystoma xenopodis</name>
    <dbReference type="NCBI Taxonomy" id="117903"/>
    <lineage>
        <taxon>Eukaryota</taxon>
        <taxon>Metazoa</taxon>
        <taxon>Spiralia</taxon>
        <taxon>Lophotrochozoa</taxon>
        <taxon>Platyhelminthes</taxon>
        <taxon>Monogenea</taxon>
        <taxon>Polyopisthocotylea</taxon>
        <taxon>Polystomatidea</taxon>
        <taxon>Polystomatidae</taxon>
        <taxon>Protopolystoma</taxon>
    </lineage>
</organism>